<evidence type="ECO:0000256" key="1">
    <source>
        <dbReference type="SAM" id="Phobius"/>
    </source>
</evidence>
<dbReference type="EMBL" id="GGEC01021291">
    <property type="protein sequence ID" value="MBX01775.1"/>
    <property type="molecule type" value="Transcribed_RNA"/>
</dbReference>
<keyword evidence="1" id="KW-0472">Membrane</keyword>
<proteinExistence type="predicted"/>
<keyword evidence="1" id="KW-0812">Transmembrane</keyword>
<sequence length="108" mass="11498">MASAWPVSCESCFCVIILACCSKYSLLFISVNLLIVRSFAKPNSLSTQRSESSLLLDLLEVLGAICWASEIVTTLSKSSIGLPSAAHSSLALFSYITCNRSSGIVSKS</sequence>
<protein>
    <submittedName>
        <fullName evidence="2">Lactation elevated protein 1</fullName>
    </submittedName>
</protein>
<dbReference type="AlphaFoldDB" id="A0A2P2K7Q6"/>
<keyword evidence="1" id="KW-1133">Transmembrane helix</keyword>
<evidence type="ECO:0000313" key="2">
    <source>
        <dbReference type="EMBL" id="MBX01775.1"/>
    </source>
</evidence>
<organism evidence="2">
    <name type="scientific">Rhizophora mucronata</name>
    <name type="common">Asiatic mangrove</name>
    <dbReference type="NCBI Taxonomy" id="61149"/>
    <lineage>
        <taxon>Eukaryota</taxon>
        <taxon>Viridiplantae</taxon>
        <taxon>Streptophyta</taxon>
        <taxon>Embryophyta</taxon>
        <taxon>Tracheophyta</taxon>
        <taxon>Spermatophyta</taxon>
        <taxon>Magnoliopsida</taxon>
        <taxon>eudicotyledons</taxon>
        <taxon>Gunneridae</taxon>
        <taxon>Pentapetalae</taxon>
        <taxon>rosids</taxon>
        <taxon>fabids</taxon>
        <taxon>Malpighiales</taxon>
        <taxon>Rhizophoraceae</taxon>
        <taxon>Rhizophora</taxon>
    </lineage>
</organism>
<accession>A0A2P2K7Q6</accession>
<reference evidence="2" key="1">
    <citation type="submission" date="2018-02" db="EMBL/GenBank/DDBJ databases">
        <title>Rhizophora mucronata_Transcriptome.</title>
        <authorList>
            <person name="Meera S.P."/>
            <person name="Sreeshan A."/>
            <person name="Augustine A."/>
        </authorList>
    </citation>
    <scope>NUCLEOTIDE SEQUENCE</scope>
    <source>
        <tissue evidence="2">Leaf</tissue>
    </source>
</reference>
<name>A0A2P2K7Q6_RHIMU</name>
<feature type="transmembrane region" description="Helical" evidence="1">
    <location>
        <begin position="12"/>
        <end position="35"/>
    </location>
</feature>